<evidence type="ECO:0000259" key="6">
    <source>
        <dbReference type="Pfam" id="PF12265"/>
    </source>
</evidence>
<feature type="domain" description="Histone-binding protein RBBP4-like N-terminal" evidence="6">
    <location>
        <begin position="87"/>
        <end position="151"/>
    </location>
</feature>
<dbReference type="EMBL" id="MTYJ01000103">
    <property type="protein sequence ID" value="OQV14557.1"/>
    <property type="molecule type" value="Genomic_DNA"/>
</dbReference>
<evidence type="ECO:0000256" key="5">
    <source>
        <dbReference type="SAM" id="MobiDB-lite"/>
    </source>
</evidence>
<name>A0A1W0WH93_HYPEX</name>
<dbReference type="Pfam" id="PF12265">
    <property type="entry name" value="CAF1C_H4-bd"/>
    <property type="match status" value="1"/>
</dbReference>
<evidence type="ECO:0000313" key="8">
    <source>
        <dbReference type="Proteomes" id="UP000192578"/>
    </source>
</evidence>
<dbReference type="Pfam" id="PF00400">
    <property type="entry name" value="WD40"/>
    <property type="match status" value="3"/>
</dbReference>
<dbReference type="SMART" id="SM00320">
    <property type="entry name" value="WD40"/>
    <property type="match status" value="6"/>
</dbReference>
<dbReference type="PANTHER" id="PTHR45903:SF1">
    <property type="entry name" value="GLUTAMATE-RICH WD REPEAT-CONTAINING PROTEIN 1"/>
    <property type="match status" value="1"/>
</dbReference>
<dbReference type="PANTHER" id="PTHR45903">
    <property type="entry name" value="GLUTAMATE-RICH WD REPEAT-CONTAINING PROTEIN 1"/>
    <property type="match status" value="1"/>
</dbReference>
<evidence type="ECO:0000256" key="2">
    <source>
        <dbReference type="ARBA" id="ARBA00022737"/>
    </source>
</evidence>
<dbReference type="PROSITE" id="PS50294">
    <property type="entry name" value="WD_REPEATS_REGION"/>
    <property type="match status" value="3"/>
</dbReference>
<feature type="compositionally biased region" description="Acidic residues" evidence="5">
    <location>
        <begin position="160"/>
        <end position="175"/>
    </location>
</feature>
<sequence>MPKRRADATAGEDDEMRASEEKDNLPELPPADEEWSADEDDVEEEPDEEESGEDDEEGMEEGEPAVQEPSRVYLPGEAEEAEKTGDLVCDESAYQLYHTCGTLLPCLSFDVIPDNLGDERTTYPATVYCIAGSQAEKANKNSLLIMKMSKLSQMKPQKDSDDEDEDSGDDSDEDELPELECAQIRHIGAVNRLKFAKVNNVPLAASFSETGSVHLWDLTNAIRAVDDSRIMSNFRQNASDYTPFYTFSGHKAEGFALHWSRAAPGQLATGDCNGDIHVWKPISGGRWNVDQRSYRSHTSSVEDIQWSPNEANVFASCSSDKSIKIWDIRQNPISACMMTTGDAHTEDVNVIHWNPTEPFIVSGSDAGDIKVWDLRRFATGNAAVAVFRHHRGPICSIEWHPTDSTVFAAAGEDNQLTQWDIAVEKGEDEPQELDSVPPQLLFIHQGQTEIKELHWHPQMPGVILSSALNGIDVFKTISV</sequence>
<dbReference type="InterPro" id="IPR051972">
    <property type="entry name" value="Glutamate-rich_WD_repeat"/>
</dbReference>
<gene>
    <name evidence="7" type="ORF">BV898_11278</name>
</gene>
<dbReference type="Gene3D" id="2.130.10.10">
    <property type="entry name" value="YVTN repeat-like/Quinoprotein amine dehydrogenase"/>
    <property type="match status" value="1"/>
</dbReference>
<dbReference type="PROSITE" id="PS50082">
    <property type="entry name" value="WD_REPEATS_2"/>
    <property type="match status" value="3"/>
</dbReference>
<keyword evidence="2" id="KW-0677">Repeat</keyword>
<keyword evidence="1 4" id="KW-0853">WD repeat</keyword>
<organism evidence="7 8">
    <name type="scientific">Hypsibius exemplaris</name>
    <name type="common">Freshwater tardigrade</name>
    <dbReference type="NCBI Taxonomy" id="2072580"/>
    <lineage>
        <taxon>Eukaryota</taxon>
        <taxon>Metazoa</taxon>
        <taxon>Ecdysozoa</taxon>
        <taxon>Tardigrada</taxon>
        <taxon>Eutardigrada</taxon>
        <taxon>Parachela</taxon>
        <taxon>Hypsibioidea</taxon>
        <taxon>Hypsibiidae</taxon>
        <taxon>Hypsibius</taxon>
    </lineage>
</organism>
<feature type="compositionally biased region" description="Basic and acidic residues" evidence="5">
    <location>
        <begin position="16"/>
        <end position="25"/>
    </location>
</feature>
<dbReference type="SUPFAM" id="SSF50978">
    <property type="entry name" value="WD40 repeat-like"/>
    <property type="match status" value="1"/>
</dbReference>
<protein>
    <recommendedName>
        <fullName evidence="3">Glutamate-rich WD repeat-containing protein 1</fullName>
    </recommendedName>
</protein>
<dbReference type="GO" id="GO:0005730">
    <property type="term" value="C:nucleolus"/>
    <property type="evidence" value="ECO:0007669"/>
    <property type="project" value="TreeGrafter"/>
</dbReference>
<evidence type="ECO:0000313" key="7">
    <source>
        <dbReference type="EMBL" id="OQV14557.1"/>
    </source>
</evidence>
<comment type="caution">
    <text evidence="7">The sequence shown here is derived from an EMBL/GenBank/DDBJ whole genome shotgun (WGS) entry which is preliminary data.</text>
</comment>
<feature type="repeat" description="WD" evidence="4">
    <location>
        <begin position="294"/>
        <end position="329"/>
    </location>
</feature>
<evidence type="ECO:0000256" key="1">
    <source>
        <dbReference type="ARBA" id="ARBA00022574"/>
    </source>
</evidence>
<dbReference type="Proteomes" id="UP000192578">
    <property type="component" value="Unassembled WGS sequence"/>
</dbReference>
<dbReference type="GO" id="GO:0042254">
    <property type="term" value="P:ribosome biogenesis"/>
    <property type="evidence" value="ECO:0007669"/>
    <property type="project" value="TreeGrafter"/>
</dbReference>
<reference evidence="8" key="1">
    <citation type="submission" date="2017-01" db="EMBL/GenBank/DDBJ databases">
        <title>Comparative genomics of anhydrobiosis in the tardigrade Hypsibius dujardini.</title>
        <authorList>
            <person name="Yoshida Y."/>
            <person name="Koutsovoulos G."/>
            <person name="Laetsch D."/>
            <person name="Stevens L."/>
            <person name="Kumar S."/>
            <person name="Horikawa D."/>
            <person name="Ishino K."/>
            <person name="Komine S."/>
            <person name="Tomita M."/>
            <person name="Blaxter M."/>
            <person name="Arakawa K."/>
        </authorList>
    </citation>
    <scope>NUCLEOTIDE SEQUENCE [LARGE SCALE GENOMIC DNA]</scope>
    <source>
        <strain evidence="8">Z151</strain>
    </source>
</reference>
<accession>A0A1W0WH93</accession>
<feature type="repeat" description="WD" evidence="4">
    <location>
        <begin position="387"/>
        <end position="421"/>
    </location>
</feature>
<evidence type="ECO:0000256" key="4">
    <source>
        <dbReference type="PROSITE-ProRule" id="PRU00221"/>
    </source>
</evidence>
<dbReference type="InterPro" id="IPR001680">
    <property type="entry name" value="WD40_rpt"/>
</dbReference>
<proteinExistence type="predicted"/>
<feature type="repeat" description="WD" evidence="4">
    <location>
        <begin position="341"/>
        <end position="375"/>
    </location>
</feature>
<feature type="compositionally biased region" description="Acidic residues" evidence="5">
    <location>
        <begin position="30"/>
        <end position="63"/>
    </location>
</feature>
<dbReference type="InterPro" id="IPR015943">
    <property type="entry name" value="WD40/YVTN_repeat-like_dom_sf"/>
</dbReference>
<dbReference type="InterPro" id="IPR022052">
    <property type="entry name" value="Histone-bd_RBBP4-like_N"/>
</dbReference>
<dbReference type="PRINTS" id="PR00320">
    <property type="entry name" value="GPROTEINBRPT"/>
</dbReference>
<feature type="region of interest" description="Disordered" evidence="5">
    <location>
        <begin position="1"/>
        <end position="72"/>
    </location>
</feature>
<dbReference type="AlphaFoldDB" id="A0A1W0WH93"/>
<keyword evidence="8" id="KW-1185">Reference proteome</keyword>
<dbReference type="OrthoDB" id="2161379at2759"/>
<dbReference type="InterPro" id="IPR036322">
    <property type="entry name" value="WD40_repeat_dom_sf"/>
</dbReference>
<feature type="region of interest" description="Disordered" evidence="5">
    <location>
        <begin position="151"/>
        <end position="175"/>
    </location>
</feature>
<evidence type="ECO:0000256" key="3">
    <source>
        <dbReference type="ARBA" id="ARBA00040876"/>
    </source>
</evidence>
<dbReference type="InterPro" id="IPR020472">
    <property type="entry name" value="WD40_PAC1"/>
</dbReference>